<dbReference type="Gene3D" id="1.10.490.10">
    <property type="entry name" value="Globins"/>
    <property type="match status" value="1"/>
</dbReference>
<feature type="domain" description="Globin-sensor" evidence="1">
    <location>
        <begin position="33"/>
        <end position="151"/>
    </location>
</feature>
<dbReference type="Proteomes" id="UP000198650">
    <property type="component" value="Unassembled WGS sequence"/>
</dbReference>
<dbReference type="RefSeq" id="WP_244151187.1">
    <property type="nucleotide sequence ID" value="NZ_FOJS01000040.1"/>
</dbReference>
<evidence type="ECO:0000259" key="1">
    <source>
        <dbReference type="Pfam" id="PF11563"/>
    </source>
</evidence>
<dbReference type="STRING" id="186116.SAMN05192569_104023"/>
<dbReference type="GO" id="GO:0019825">
    <property type="term" value="F:oxygen binding"/>
    <property type="evidence" value="ECO:0007669"/>
    <property type="project" value="InterPro"/>
</dbReference>
<protein>
    <submittedName>
        <fullName evidence="2">Heam-based aerotactic trancducer</fullName>
    </submittedName>
</protein>
<dbReference type="Pfam" id="PF11563">
    <property type="entry name" value="Protoglobin"/>
    <property type="match status" value="1"/>
</dbReference>
<proteinExistence type="predicted"/>
<dbReference type="InterPro" id="IPR009050">
    <property type="entry name" value="Globin-like_sf"/>
</dbReference>
<evidence type="ECO:0000313" key="3">
    <source>
        <dbReference type="Proteomes" id="UP000198650"/>
    </source>
</evidence>
<reference evidence="3" key="1">
    <citation type="submission" date="2016-10" db="EMBL/GenBank/DDBJ databases">
        <authorList>
            <person name="Varghese N."/>
            <person name="Submissions S."/>
        </authorList>
    </citation>
    <scope>NUCLEOTIDE SEQUENCE [LARGE SCALE GENOMIC DNA]</scope>
    <source>
        <strain evidence="3">M1</strain>
    </source>
</reference>
<dbReference type="SUPFAM" id="SSF46458">
    <property type="entry name" value="Globin-like"/>
    <property type="match status" value="1"/>
</dbReference>
<name>A0A1I0TNE8_9BACL</name>
<dbReference type="AlphaFoldDB" id="A0A1I0TNE8"/>
<dbReference type="EMBL" id="FOJS01000040">
    <property type="protein sequence ID" value="SFA53083.1"/>
    <property type="molecule type" value="Genomic_DNA"/>
</dbReference>
<dbReference type="InterPro" id="IPR012292">
    <property type="entry name" value="Globin/Proto"/>
</dbReference>
<dbReference type="GO" id="GO:0020037">
    <property type="term" value="F:heme binding"/>
    <property type="evidence" value="ECO:0007669"/>
    <property type="project" value="InterPro"/>
</dbReference>
<sequence length="200" mass="23634">MSFPLWIKKENDSSHKAALELPSERKPVRTKDATVNTQLEMIELTHRDLAILTQLKPWVEEKIDWIVSRFYETLEKEPSLFEIIHRHSSVERLKKTLTTHVIEMFEGRIDEAFIEKRTRIAVTHLKIGLLPKWYMCAFQQLQLSIIEAIVPHWIFSFAFSYCSKTSCCSKFKIFVIVFTDSINNEGSSRYRQEFCVMKDR</sequence>
<gene>
    <name evidence="2" type="ORF">SAMN05192569_104023</name>
</gene>
<organism evidence="2 3">
    <name type="scientific">Parageobacillus thermantarcticus</name>
    <dbReference type="NCBI Taxonomy" id="186116"/>
    <lineage>
        <taxon>Bacteria</taxon>
        <taxon>Bacillati</taxon>
        <taxon>Bacillota</taxon>
        <taxon>Bacilli</taxon>
        <taxon>Bacillales</taxon>
        <taxon>Anoxybacillaceae</taxon>
        <taxon>Parageobacillus</taxon>
    </lineage>
</organism>
<evidence type="ECO:0000313" key="2">
    <source>
        <dbReference type="EMBL" id="SFA53083.1"/>
    </source>
</evidence>
<keyword evidence="3" id="KW-1185">Reference proteome</keyword>
<dbReference type="InterPro" id="IPR044398">
    <property type="entry name" value="Globin-sensor_dom"/>
</dbReference>
<dbReference type="CDD" id="cd01068">
    <property type="entry name" value="globin_sensor"/>
    <property type="match status" value="1"/>
</dbReference>
<dbReference type="InterPro" id="IPR039379">
    <property type="entry name" value="Protoglobin_sensor_dom"/>
</dbReference>
<accession>A0A1I0TNE8</accession>